<feature type="region of interest" description="Disordered" evidence="1">
    <location>
        <begin position="426"/>
        <end position="479"/>
    </location>
</feature>
<evidence type="ECO:0000313" key="3">
    <source>
        <dbReference type="Proteomes" id="UP000800038"/>
    </source>
</evidence>
<protein>
    <submittedName>
        <fullName evidence="2">Uncharacterized protein</fullName>
    </submittedName>
</protein>
<feature type="compositionally biased region" description="Polar residues" evidence="1">
    <location>
        <begin position="453"/>
        <end position="465"/>
    </location>
</feature>
<dbReference type="Proteomes" id="UP000800038">
    <property type="component" value="Unassembled WGS sequence"/>
</dbReference>
<dbReference type="AlphaFoldDB" id="A0A6A5T034"/>
<feature type="compositionally biased region" description="Polar residues" evidence="1">
    <location>
        <begin position="435"/>
        <end position="445"/>
    </location>
</feature>
<keyword evidence="3" id="KW-1185">Reference proteome</keyword>
<evidence type="ECO:0000256" key="1">
    <source>
        <dbReference type="SAM" id="MobiDB-lite"/>
    </source>
</evidence>
<accession>A0A6A5T034</accession>
<feature type="compositionally biased region" description="Basic and acidic residues" evidence="1">
    <location>
        <begin position="302"/>
        <end position="340"/>
    </location>
</feature>
<sequence length="479" mass="55080">MANNNDNPRRDPGRPEDNPFIAFRRFADSQVSSLLNTVFTLPATIANYNNAHQAREQCLFGKVDQRQCEKLHEIEGDIAELRHEGRDLFRAGDMQAVLRNSEELMRLDRKADELRRDIVGPTKLGGHDGGAEMVEWVANQKGQEWGWMWDWGFPRPFDSDTQTSRATSERDMAREQLQLDLMLRLQSEARRLAVDFDDKARDDLAEDGKPRVWLSSKSWQWPPPADASRSDDVYSPRVLEQDENMKKTGVHWRAAYEDLVRTEQNERPHCMLSDEPARRGPWGRRKIPISQRQLEENMESDDGPRCPRVMNRDTHDEPSYEYSHDHEDQHDDPPTPRKDQFPLIDTRTAKEMDGIDDDEAETELDAYEQLDAARAPVSAAVPVFPTMSERTHDMKPSILSTLTTTERSVAPDGSVTTKVILKKRFADGREENSETVHTQRGQEPQNPWRALHQSAQAQPTENQINKDGGKKRSGWFWSS</sequence>
<dbReference type="EMBL" id="ML976009">
    <property type="protein sequence ID" value="KAF1945548.1"/>
    <property type="molecule type" value="Genomic_DNA"/>
</dbReference>
<gene>
    <name evidence="2" type="ORF">EJ02DRAFT_338373</name>
</gene>
<organism evidence="2 3">
    <name type="scientific">Clathrospora elynae</name>
    <dbReference type="NCBI Taxonomy" id="706981"/>
    <lineage>
        <taxon>Eukaryota</taxon>
        <taxon>Fungi</taxon>
        <taxon>Dikarya</taxon>
        <taxon>Ascomycota</taxon>
        <taxon>Pezizomycotina</taxon>
        <taxon>Dothideomycetes</taxon>
        <taxon>Pleosporomycetidae</taxon>
        <taxon>Pleosporales</taxon>
        <taxon>Diademaceae</taxon>
        <taxon>Clathrospora</taxon>
    </lineage>
</organism>
<feature type="region of interest" description="Disordered" evidence="1">
    <location>
        <begin position="271"/>
        <end position="342"/>
    </location>
</feature>
<reference evidence="2" key="1">
    <citation type="journal article" date="2020" name="Stud. Mycol.">
        <title>101 Dothideomycetes genomes: a test case for predicting lifestyles and emergence of pathogens.</title>
        <authorList>
            <person name="Haridas S."/>
            <person name="Albert R."/>
            <person name="Binder M."/>
            <person name="Bloem J."/>
            <person name="Labutti K."/>
            <person name="Salamov A."/>
            <person name="Andreopoulos B."/>
            <person name="Baker S."/>
            <person name="Barry K."/>
            <person name="Bills G."/>
            <person name="Bluhm B."/>
            <person name="Cannon C."/>
            <person name="Castanera R."/>
            <person name="Culley D."/>
            <person name="Daum C."/>
            <person name="Ezra D."/>
            <person name="Gonzalez J."/>
            <person name="Henrissat B."/>
            <person name="Kuo A."/>
            <person name="Liang C."/>
            <person name="Lipzen A."/>
            <person name="Lutzoni F."/>
            <person name="Magnuson J."/>
            <person name="Mondo S."/>
            <person name="Nolan M."/>
            <person name="Ohm R."/>
            <person name="Pangilinan J."/>
            <person name="Park H.-J."/>
            <person name="Ramirez L."/>
            <person name="Alfaro M."/>
            <person name="Sun H."/>
            <person name="Tritt A."/>
            <person name="Yoshinaga Y."/>
            <person name="Zwiers L.-H."/>
            <person name="Turgeon B."/>
            <person name="Goodwin S."/>
            <person name="Spatafora J."/>
            <person name="Crous P."/>
            <person name="Grigoriev I."/>
        </authorList>
    </citation>
    <scope>NUCLEOTIDE SEQUENCE</scope>
    <source>
        <strain evidence="2">CBS 161.51</strain>
    </source>
</reference>
<evidence type="ECO:0000313" key="2">
    <source>
        <dbReference type="EMBL" id="KAF1945548.1"/>
    </source>
</evidence>
<feature type="region of interest" description="Disordered" evidence="1">
    <location>
        <begin position="215"/>
        <end position="235"/>
    </location>
</feature>
<dbReference type="OrthoDB" id="4586300at2759"/>
<name>A0A6A5T034_9PLEO</name>
<proteinExistence type="predicted"/>